<proteinExistence type="predicted"/>
<comment type="caution">
    <text evidence="1">The sequence shown here is derived from an EMBL/GenBank/DDBJ whole genome shotgun (WGS) entry which is preliminary data.</text>
</comment>
<dbReference type="Proteomes" id="UP001164539">
    <property type="component" value="Chromosome 2"/>
</dbReference>
<name>A0ACC1YQE1_MELAZ</name>
<keyword evidence="2" id="KW-1185">Reference proteome</keyword>
<evidence type="ECO:0000313" key="2">
    <source>
        <dbReference type="Proteomes" id="UP001164539"/>
    </source>
</evidence>
<organism evidence="1 2">
    <name type="scientific">Melia azedarach</name>
    <name type="common">Chinaberry tree</name>
    <dbReference type="NCBI Taxonomy" id="155640"/>
    <lineage>
        <taxon>Eukaryota</taxon>
        <taxon>Viridiplantae</taxon>
        <taxon>Streptophyta</taxon>
        <taxon>Embryophyta</taxon>
        <taxon>Tracheophyta</taxon>
        <taxon>Spermatophyta</taxon>
        <taxon>Magnoliopsida</taxon>
        <taxon>eudicotyledons</taxon>
        <taxon>Gunneridae</taxon>
        <taxon>Pentapetalae</taxon>
        <taxon>rosids</taxon>
        <taxon>malvids</taxon>
        <taxon>Sapindales</taxon>
        <taxon>Meliaceae</taxon>
        <taxon>Melia</taxon>
    </lineage>
</organism>
<reference evidence="1 2" key="1">
    <citation type="journal article" date="2023" name="Science">
        <title>Complex scaffold remodeling in plant triterpene biosynthesis.</title>
        <authorList>
            <person name="De La Pena R."/>
            <person name="Hodgson H."/>
            <person name="Liu J.C."/>
            <person name="Stephenson M.J."/>
            <person name="Martin A.C."/>
            <person name="Owen C."/>
            <person name="Harkess A."/>
            <person name="Leebens-Mack J."/>
            <person name="Jimenez L.E."/>
            <person name="Osbourn A."/>
            <person name="Sattely E.S."/>
        </authorList>
    </citation>
    <scope>NUCLEOTIDE SEQUENCE [LARGE SCALE GENOMIC DNA]</scope>
    <source>
        <strain evidence="2">cv. JPN11</strain>
        <tissue evidence="1">Leaf</tissue>
    </source>
</reference>
<sequence>MSGWDHRMMFERYLYDYLIKNNMHRTAEIFTREANLVLDPTVATAIDVPDGFLHEWWLVFYDMYRSRHPVDHIPGEGPTVMVEQMMDARQHIDPTPSREYVMNDQTISRLLTNTHSWFNSGVNALGSRRSPLVVGAQQVPQGISSSLHQQHLTTSTSVSNLQGNLANLTGQEVGCSVLAASTKAGTTSEEEDEPIPPPPGFENYILNSILVTEKHQKEHRDKSPSDKSDRQSMDTSDSMDGTSGVPGDADTMSDAPLTKHKSSDDNIKSTSPHANAQKVHQVVVSKKEG</sequence>
<evidence type="ECO:0000313" key="1">
    <source>
        <dbReference type="EMBL" id="KAJ4725656.1"/>
    </source>
</evidence>
<dbReference type="EMBL" id="CM051395">
    <property type="protein sequence ID" value="KAJ4725656.1"/>
    <property type="molecule type" value="Genomic_DNA"/>
</dbReference>
<accession>A0ACC1YQE1</accession>
<gene>
    <name evidence="1" type="ORF">OWV82_004494</name>
</gene>
<protein>
    <submittedName>
        <fullName evidence="1">Transcriptional corepressor LEUNIG like</fullName>
    </submittedName>
</protein>